<reference evidence="2" key="1">
    <citation type="submission" date="2016-11" db="UniProtKB">
        <authorList>
            <consortium name="WormBaseParasite"/>
        </authorList>
    </citation>
    <scope>IDENTIFICATION</scope>
    <source>
        <strain evidence="2">KR3021</strain>
    </source>
</reference>
<dbReference type="Proteomes" id="UP000095286">
    <property type="component" value="Unplaced"/>
</dbReference>
<sequence>MNILLSHEMNFTHFELIFFYNQKEQHFPGRFIILTSSFSLMFLKTCYSYSLRLSFNRLSSIYWPMYYPKLWSSWRLFLLLAWPFPIITVYFIHFVQYPTTFALDDEDGVMVGSYADPIPTFQSWFIVFLSHILTLILKVSIVESLASQVSKTEITLSKFAQVYFVIILICVLDELILCIANEFGWIAAYKYGMTFYMAVESLIIFFPPYTLLIISSEVRKMFFVFIGLRKNDLIVPKITIRVTKTVI</sequence>
<organism evidence="1 2">
    <name type="scientific">Rhabditophanes sp. KR3021</name>
    <dbReference type="NCBI Taxonomy" id="114890"/>
    <lineage>
        <taxon>Eukaryota</taxon>
        <taxon>Metazoa</taxon>
        <taxon>Ecdysozoa</taxon>
        <taxon>Nematoda</taxon>
        <taxon>Chromadorea</taxon>
        <taxon>Rhabditida</taxon>
        <taxon>Tylenchina</taxon>
        <taxon>Panagrolaimomorpha</taxon>
        <taxon>Strongyloidoidea</taxon>
        <taxon>Alloionematidae</taxon>
        <taxon>Rhabditophanes</taxon>
    </lineage>
</organism>
<name>A0AC35UEK2_9BILA</name>
<protein>
    <submittedName>
        <fullName evidence="2">Serpentine receptor class gamma</fullName>
    </submittedName>
</protein>
<dbReference type="WBParaSite" id="RSKR_0001084866.1">
    <property type="protein sequence ID" value="RSKR_0001084866.1"/>
    <property type="gene ID" value="RSKR_0001084866"/>
</dbReference>
<proteinExistence type="predicted"/>
<evidence type="ECO:0000313" key="1">
    <source>
        <dbReference type="Proteomes" id="UP000095286"/>
    </source>
</evidence>
<evidence type="ECO:0000313" key="2">
    <source>
        <dbReference type="WBParaSite" id="RSKR_0001084866.1"/>
    </source>
</evidence>
<accession>A0AC35UEK2</accession>